<organism evidence="1 2">
    <name type="scientific">Hydrogenovibrio crunogenus</name>
    <dbReference type="NCBI Taxonomy" id="39765"/>
    <lineage>
        <taxon>Bacteria</taxon>
        <taxon>Pseudomonadati</taxon>
        <taxon>Pseudomonadota</taxon>
        <taxon>Gammaproteobacteria</taxon>
        <taxon>Thiotrichales</taxon>
        <taxon>Piscirickettsiaceae</taxon>
        <taxon>Hydrogenovibrio</taxon>
    </lineage>
</organism>
<dbReference type="RefSeq" id="WP_135794795.1">
    <property type="nucleotide sequence ID" value="NZ_CP032096.1"/>
</dbReference>
<evidence type="ECO:0000313" key="1">
    <source>
        <dbReference type="EMBL" id="QBZ82034.1"/>
    </source>
</evidence>
<sequence length="75" mass="8777">MTQEALDPVHFVLKVKGKHNLIFKTKHNDPNYLKKVGEELVAQEDGHFTEYEIHRSDHANKEMTQAEHLLHPTFD</sequence>
<dbReference type="Proteomes" id="UP000296201">
    <property type="component" value="Chromosome"/>
</dbReference>
<gene>
    <name evidence="1" type="ORF">GHNINEIG_00058</name>
</gene>
<dbReference type="AlphaFoldDB" id="A0A4V1C8I6"/>
<accession>A0A4V1C8I6</accession>
<reference evidence="1 2" key="1">
    <citation type="submission" date="2018-08" db="EMBL/GenBank/DDBJ databases">
        <title>Horizontal acquisition of hydrogen conversion ability and other habitat adaptations in Hydrogenovibrio crunogenus strains.</title>
        <authorList>
            <person name="Gonnella G."/>
            <person name="Adam N."/>
            <person name="Perner M."/>
        </authorList>
    </citation>
    <scope>NUCLEOTIDE SEQUENCE [LARGE SCALE GENOMIC DNA]</scope>
    <source>
        <strain evidence="1 2">SP-41</strain>
    </source>
</reference>
<protein>
    <submittedName>
        <fullName evidence="1">Uncharacterized protein</fullName>
    </submittedName>
</protein>
<proteinExistence type="predicted"/>
<dbReference type="OrthoDB" id="5612651at2"/>
<evidence type="ECO:0000313" key="2">
    <source>
        <dbReference type="Proteomes" id="UP000296201"/>
    </source>
</evidence>
<name>A0A4V1C8I6_9GAMM</name>
<dbReference type="EMBL" id="CP032096">
    <property type="protein sequence ID" value="QBZ82034.1"/>
    <property type="molecule type" value="Genomic_DNA"/>
</dbReference>
<keyword evidence="2" id="KW-1185">Reference proteome</keyword>